<dbReference type="InterPro" id="IPR050109">
    <property type="entry name" value="HTH-type_TetR-like_transc_reg"/>
</dbReference>
<name>A0A5B8S298_9SPHN</name>
<keyword evidence="7" id="KW-1185">Reference proteome</keyword>
<dbReference type="SUPFAM" id="SSF46689">
    <property type="entry name" value="Homeodomain-like"/>
    <property type="match status" value="1"/>
</dbReference>
<reference evidence="6 7" key="1">
    <citation type="journal article" date="2013" name="J. Microbiol. Biotechnol.">
        <title>Novosphingobium ginsenosidimutans sp. nov., with the ability to convert ginsenoside.</title>
        <authorList>
            <person name="Kim J.K."/>
            <person name="He D."/>
            <person name="Liu Q.M."/>
            <person name="Park H.Y."/>
            <person name="Jung M.S."/>
            <person name="Yoon M.H."/>
            <person name="Kim S.C."/>
            <person name="Im W.T."/>
        </authorList>
    </citation>
    <scope>NUCLEOTIDE SEQUENCE [LARGE SCALE GENOMIC DNA]</scope>
    <source>
        <strain evidence="6 7">FW-6</strain>
    </source>
</reference>
<dbReference type="PANTHER" id="PTHR30055:SF234">
    <property type="entry name" value="HTH-TYPE TRANSCRIPTIONAL REGULATOR BETI"/>
    <property type="match status" value="1"/>
</dbReference>
<dbReference type="InterPro" id="IPR009057">
    <property type="entry name" value="Homeodomain-like_sf"/>
</dbReference>
<dbReference type="AlphaFoldDB" id="A0A5B8S298"/>
<evidence type="ECO:0000256" key="2">
    <source>
        <dbReference type="ARBA" id="ARBA00023125"/>
    </source>
</evidence>
<dbReference type="PROSITE" id="PS50977">
    <property type="entry name" value="HTH_TETR_2"/>
    <property type="match status" value="1"/>
</dbReference>
<dbReference type="GO" id="GO:0003700">
    <property type="term" value="F:DNA-binding transcription factor activity"/>
    <property type="evidence" value="ECO:0007669"/>
    <property type="project" value="TreeGrafter"/>
</dbReference>
<evidence type="ECO:0000256" key="1">
    <source>
        <dbReference type="ARBA" id="ARBA00023015"/>
    </source>
</evidence>
<dbReference type="PANTHER" id="PTHR30055">
    <property type="entry name" value="HTH-TYPE TRANSCRIPTIONAL REGULATOR RUTR"/>
    <property type="match status" value="1"/>
</dbReference>
<feature type="DNA-binding region" description="H-T-H motif" evidence="4">
    <location>
        <begin position="34"/>
        <end position="53"/>
    </location>
</feature>
<keyword evidence="3" id="KW-0804">Transcription</keyword>
<dbReference type="Gene3D" id="1.10.357.10">
    <property type="entry name" value="Tetracycline Repressor, domain 2"/>
    <property type="match status" value="1"/>
</dbReference>
<gene>
    <name evidence="6" type="ORF">FRF71_03315</name>
</gene>
<sequence>MIRKPTQQRALVTYERLLDAAGELLAEVGVERISTNLVAARAGVSPPTLYHYFADKYALLAALGERLMVAQNALVGLGAAADEAEIAEVLLAHVALTEASPGGPWIMRMLRAVPQLAEVRLASHRALTADLVARALDADPDQDRAALERRARLAVDLGYCAIELVFDEPELEPRAIMQDAARAIAAVLTA</sequence>
<dbReference type="InterPro" id="IPR001647">
    <property type="entry name" value="HTH_TetR"/>
</dbReference>
<dbReference type="Proteomes" id="UP000321172">
    <property type="component" value="Chromosome"/>
</dbReference>
<evidence type="ECO:0000259" key="5">
    <source>
        <dbReference type="PROSITE" id="PS50977"/>
    </source>
</evidence>
<proteinExistence type="predicted"/>
<evidence type="ECO:0000256" key="4">
    <source>
        <dbReference type="PROSITE-ProRule" id="PRU00335"/>
    </source>
</evidence>
<evidence type="ECO:0000313" key="7">
    <source>
        <dbReference type="Proteomes" id="UP000321172"/>
    </source>
</evidence>
<organism evidence="6 7">
    <name type="scientific">Novosphingobium ginsenosidimutans</name>
    <dbReference type="NCBI Taxonomy" id="1176536"/>
    <lineage>
        <taxon>Bacteria</taxon>
        <taxon>Pseudomonadati</taxon>
        <taxon>Pseudomonadota</taxon>
        <taxon>Alphaproteobacteria</taxon>
        <taxon>Sphingomonadales</taxon>
        <taxon>Sphingomonadaceae</taxon>
        <taxon>Novosphingobium</taxon>
    </lineage>
</organism>
<dbReference type="PROSITE" id="PS01081">
    <property type="entry name" value="HTH_TETR_1"/>
    <property type="match status" value="1"/>
</dbReference>
<dbReference type="EMBL" id="CP042345">
    <property type="protein sequence ID" value="QEA15248.1"/>
    <property type="molecule type" value="Genomic_DNA"/>
</dbReference>
<evidence type="ECO:0000313" key="6">
    <source>
        <dbReference type="EMBL" id="QEA15248.1"/>
    </source>
</evidence>
<keyword evidence="2 4" id="KW-0238">DNA-binding</keyword>
<dbReference type="KEGG" id="ngf:FRF71_03315"/>
<dbReference type="GO" id="GO:0000976">
    <property type="term" value="F:transcription cis-regulatory region binding"/>
    <property type="evidence" value="ECO:0007669"/>
    <property type="project" value="TreeGrafter"/>
</dbReference>
<evidence type="ECO:0000256" key="3">
    <source>
        <dbReference type="ARBA" id="ARBA00023163"/>
    </source>
</evidence>
<keyword evidence="1" id="KW-0805">Transcription regulation</keyword>
<protein>
    <submittedName>
        <fullName evidence="6">TetR/AcrR family transcriptional regulator</fullName>
    </submittedName>
</protein>
<dbReference type="PRINTS" id="PR00455">
    <property type="entry name" value="HTHTETR"/>
</dbReference>
<dbReference type="Pfam" id="PF00440">
    <property type="entry name" value="TetR_N"/>
    <property type="match status" value="1"/>
</dbReference>
<dbReference type="OrthoDB" id="9779746at2"/>
<feature type="domain" description="HTH tetR-type" evidence="5">
    <location>
        <begin position="11"/>
        <end position="71"/>
    </location>
</feature>
<accession>A0A5B8S298</accession>
<dbReference type="RefSeq" id="WP_147089228.1">
    <property type="nucleotide sequence ID" value="NZ_BAABJD010000001.1"/>
</dbReference>
<dbReference type="InterPro" id="IPR023772">
    <property type="entry name" value="DNA-bd_HTH_TetR-type_CS"/>
</dbReference>